<dbReference type="InterPro" id="IPR035097">
    <property type="entry name" value="M29_N-terminal"/>
</dbReference>
<organism evidence="10">
    <name type="scientific">uncultured Thermomicrobiales bacterium</name>
    <dbReference type="NCBI Taxonomy" id="1645740"/>
    <lineage>
        <taxon>Bacteria</taxon>
        <taxon>Pseudomonadati</taxon>
        <taxon>Thermomicrobiota</taxon>
        <taxon>Thermomicrobia</taxon>
        <taxon>Thermomicrobiales</taxon>
        <taxon>environmental samples</taxon>
    </lineage>
</organism>
<dbReference type="PRINTS" id="PR00919">
    <property type="entry name" value="THERMOPTASE"/>
</dbReference>
<sequence>MLTDPRITALAKLLTHYSVGLRAGDLFVIRAAPVAAPLVEECYRQALILGAHPHVDLRLPGLDEIFYRTASEGELDWLSPISRYYTERFDAQLSILSEVNTKALSGIDPARIARAQAARRELLRTFMERDARDELRWGVAMYPTDAYAQDAEMSATELADFIFGACLVDRADPIAAWREVAARQQRLVDRLTDKREIRLVGPDTDLTFSIAGRTWINDDGKKNMPGGEVFTGPVEDSANGTIRYTYPAVYGGKEVADVRLRFAGGRVVEASASRNDELLQSLLAMDEGARRLGEFAFGTNPGVTRFTRNVLFDEKIAGTVHLALGAGYPATGSTNGSALHWDMVCDLRQGGEIYADGALFAKDGQFVD</sequence>
<protein>
    <submittedName>
        <fullName evidence="10">Aminopeptidase</fullName>
    </submittedName>
</protein>
<dbReference type="AlphaFoldDB" id="A0A6J4V7U4"/>
<comment type="cofactor">
    <cofactor evidence="1">
        <name>Co(2+)</name>
        <dbReference type="ChEBI" id="CHEBI:48828"/>
    </cofactor>
</comment>
<evidence type="ECO:0000313" key="10">
    <source>
        <dbReference type="EMBL" id="CAA9566845.1"/>
    </source>
</evidence>
<proteinExistence type="inferred from homology"/>
<dbReference type="InterPro" id="IPR000787">
    <property type="entry name" value="Peptidase_M29"/>
</dbReference>
<evidence type="ECO:0000256" key="3">
    <source>
        <dbReference type="ARBA" id="ARBA00001947"/>
    </source>
</evidence>
<dbReference type="SUPFAM" id="SSF144052">
    <property type="entry name" value="Thermophilic metalloprotease-like"/>
    <property type="match status" value="1"/>
</dbReference>
<dbReference type="EMBL" id="CADCWN010000120">
    <property type="protein sequence ID" value="CAA9566845.1"/>
    <property type="molecule type" value="Genomic_DNA"/>
</dbReference>
<comment type="similarity">
    <text evidence="4">Belongs to the peptidase M29 family.</text>
</comment>
<keyword evidence="6" id="KW-0645">Protease</keyword>
<dbReference type="Pfam" id="PF02073">
    <property type="entry name" value="Peptidase_M29"/>
    <property type="match status" value="1"/>
</dbReference>
<dbReference type="InterPro" id="IPR052170">
    <property type="entry name" value="M29_Exopeptidase"/>
</dbReference>
<evidence type="ECO:0000256" key="2">
    <source>
        <dbReference type="ARBA" id="ARBA00001946"/>
    </source>
</evidence>
<reference evidence="10" key="1">
    <citation type="submission" date="2020-02" db="EMBL/GenBank/DDBJ databases">
        <authorList>
            <person name="Meier V. D."/>
        </authorList>
    </citation>
    <scope>NUCLEOTIDE SEQUENCE</scope>
    <source>
        <strain evidence="10">AVDCRST_MAG18</strain>
    </source>
</reference>
<dbReference type="GO" id="GO:0046872">
    <property type="term" value="F:metal ion binding"/>
    <property type="evidence" value="ECO:0007669"/>
    <property type="project" value="UniProtKB-KW"/>
</dbReference>
<accession>A0A6J4V7U4</accession>
<keyword evidence="7" id="KW-0479">Metal-binding</keyword>
<keyword evidence="8" id="KW-0378">Hydrolase</keyword>
<evidence type="ECO:0000256" key="7">
    <source>
        <dbReference type="ARBA" id="ARBA00022723"/>
    </source>
</evidence>
<evidence type="ECO:0000256" key="6">
    <source>
        <dbReference type="ARBA" id="ARBA00022670"/>
    </source>
</evidence>
<keyword evidence="5 10" id="KW-0031">Aminopeptidase</keyword>
<gene>
    <name evidence="10" type="ORF">AVDCRST_MAG18-1554</name>
</gene>
<dbReference type="PANTHER" id="PTHR34448">
    <property type="entry name" value="AMINOPEPTIDASE"/>
    <property type="match status" value="1"/>
</dbReference>
<dbReference type="Gene3D" id="3.40.1830.10">
    <property type="entry name" value="Thermophilic metalloprotease (M29)"/>
    <property type="match status" value="1"/>
</dbReference>
<evidence type="ECO:0000256" key="1">
    <source>
        <dbReference type="ARBA" id="ARBA00001941"/>
    </source>
</evidence>
<dbReference type="GO" id="GO:0004177">
    <property type="term" value="F:aminopeptidase activity"/>
    <property type="evidence" value="ECO:0007669"/>
    <property type="project" value="UniProtKB-KW"/>
</dbReference>
<evidence type="ECO:0000256" key="8">
    <source>
        <dbReference type="ARBA" id="ARBA00022801"/>
    </source>
</evidence>
<evidence type="ECO:0000256" key="4">
    <source>
        <dbReference type="ARBA" id="ARBA00008236"/>
    </source>
</evidence>
<comment type="cofactor">
    <cofactor evidence="2">
        <name>Mg(2+)</name>
        <dbReference type="ChEBI" id="CHEBI:18420"/>
    </cofactor>
</comment>
<evidence type="ECO:0000256" key="9">
    <source>
        <dbReference type="ARBA" id="ARBA00023049"/>
    </source>
</evidence>
<evidence type="ECO:0000256" key="5">
    <source>
        <dbReference type="ARBA" id="ARBA00022438"/>
    </source>
</evidence>
<comment type="cofactor">
    <cofactor evidence="3">
        <name>Zn(2+)</name>
        <dbReference type="ChEBI" id="CHEBI:29105"/>
    </cofactor>
</comment>
<dbReference type="PANTHER" id="PTHR34448:SF1">
    <property type="entry name" value="BLL6088 PROTEIN"/>
    <property type="match status" value="1"/>
</dbReference>
<dbReference type="GO" id="GO:0008237">
    <property type="term" value="F:metallopeptidase activity"/>
    <property type="evidence" value="ECO:0007669"/>
    <property type="project" value="UniProtKB-KW"/>
</dbReference>
<keyword evidence="9" id="KW-0482">Metalloprotease</keyword>
<dbReference type="GO" id="GO:0006508">
    <property type="term" value="P:proteolysis"/>
    <property type="evidence" value="ECO:0007669"/>
    <property type="project" value="UniProtKB-KW"/>
</dbReference>
<name>A0A6J4V7U4_9BACT</name>